<feature type="region of interest" description="Disordered" evidence="1">
    <location>
        <begin position="1"/>
        <end position="57"/>
    </location>
</feature>
<name>A0A6H1Q0A9_COMTE</name>
<accession>A0A6H1Q0A9</accession>
<protein>
    <submittedName>
        <fullName evidence="2">Uncharacterized protein</fullName>
    </submittedName>
</protein>
<keyword evidence="2" id="KW-0614">Plasmid</keyword>
<dbReference type="EMBL" id="MT011984">
    <property type="protein sequence ID" value="QIZ20126.1"/>
    <property type="molecule type" value="Genomic_DNA"/>
</dbReference>
<sequence>MSEQLIGRWGPYDPKTPEDKKKARIQAQKRRESQAMQQAWLDKHKRGSFAGGGGILR</sequence>
<evidence type="ECO:0000313" key="2">
    <source>
        <dbReference type="EMBL" id="QIZ20126.1"/>
    </source>
</evidence>
<reference evidence="2" key="1">
    <citation type="submission" date="2020-01" db="EMBL/GenBank/DDBJ databases">
        <title>Whole-genome sequencing for Comamonas testosteroni.</title>
        <authorList>
            <person name="Qin Y."/>
            <person name="Rui Y."/>
        </authorList>
    </citation>
    <scope>NUCLEOTIDE SEQUENCE</scope>
    <source>
        <strain evidence="2">NFYY023</strain>
        <plasmid evidence="2">pNFYY023-1</plasmid>
    </source>
</reference>
<organism evidence="2">
    <name type="scientific">Comamonas testosteroni</name>
    <name type="common">Pseudomonas testosteroni</name>
    <dbReference type="NCBI Taxonomy" id="285"/>
    <lineage>
        <taxon>Bacteria</taxon>
        <taxon>Pseudomonadati</taxon>
        <taxon>Pseudomonadota</taxon>
        <taxon>Betaproteobacteria</taxon>
        <taxon>Burkholderiales</taxon>
        <taxon>Comamonadaceae</taxon>
        <taxon>Comamonas</taxon>
    </lineage>
</organism>
<proteinExistence type="predicted"/>
<geneLocation type="plasmid" evidence="2">
    <name>pNFYY023-1</name>
</geneLocation>
<dbReference type="AlphaFoldDB" id="A0A6H1Q0A9"/>
<evidence type="ECO:0000256" key="1">
    <source>
        <dbReference type="SAM" id="MobiDB-lite"/>
    </source>
</evidence>